<sequence length="80" mass="8382">MALTSGGSHSFSAFASMIVATVISKYVWNQTPSFVEVSNLVGDLLVATTGVELAPRTAGSLLIASGLAFVWGALYHVTRH</sequence>
<proteinExistence type="predicted"/>
<keyword evidence="1" id="KW-0472">Membrane</keyword>
<dbReference type="EMBL" id="CP096658">
    <property type="protein sequence ID" value="UPV99884.1"/>
    <property type="molecule type" value="Genomic_DNA"/>
</dbReference>
<keyword evidence="1" id="KW-1133">Transmembrane helix</keyword>
<accession>A0A8U0IGN0</accession>
<keyword evidence="3" id="KW-1185">Reference proteome</keyword>
<evidence type="ECO:0000313" key="2">
    <source>
        <dbReference type="EMBL" id="UPV99884.1"/>
    </source>
</evidence>
<dbReference type="Proteomes" id="UP000830434">
    <property type="component" value="Chromosome"/>
</dbReference>
<feature type="transmembrane region" description="Helical" evidence="1">
    <location>
        <begin position="58"/>
        <end position="77"/>
    </location>
</feature>
<protein>
    <submittedName>
        <fullName evidence="2">Uncharacterized protein</fullName>
    </submittedName>
</protein>
<evidence type="ECO:0000256" key="1">
    <source>
        <dbReference type="SAM" id="Phobius"/>
    </source>
</evidence>
<dbReference type="GeneID" id="72191261"/>
<feature type="transmembrane region" description="Helical" evidence="1">
    <location>
        <begin position="12"/>
        <end position="28"/>
    </location>
</feature>
<dbReference type="RefSeq" id="WP_248654371.1">
    <property type="nucleotide sequence ID" value="NZ_CP096658.1"/>
</dbReference>
<evidence type="ECO:0000313" key="3">
    <source>
        <dbReference type="Proteomes" id="UP000830434"/>
    </source>
</evidence>
<organism evidence="2 3">
    <name type="scientific">Halorussus gelatinilyticus</name>
    <dbReference type="NCBI Taxonomy" id="2937524"/>
    <lineage>
        <taxon>Archaea</taxon>
        <taxon>Methanobacteriati</taxon>
        <taxon>Methanobacteriota</taxon>
        <taxon>Stenosarchaea group</taxon>
        <taxon>Halobacteria</taxon>
        <taxon>Halobacteriales</taxon>
        <taxon>Haladaptataceae</taxon>
        <taxon>Halorussus</taxon>
    </lineage>
</organism>
<reference evidence="2" key="1">
    <citation type="submission" date="2022-04" db="EMBL/GenBank/DDBJ databases">
        <title>Diverse halophilic archaea isolated from saline environments.</title>
        <authorList>
            <person name="Cui H.-L."/>
        </authorList>
    </citation>
    <scope>NUCLEOTIDE SEQUENCE</scope>
    <source>
        <strain evidence="2">XZYJT40</strain>
    </source>
</reference>
<name>A0A8U0IGN0_9EURY</name>
<gene>
    <name evidence="2" type="ORF">M0R88_15360</name>
</gene>
<keyword evidence="1" id="KW-0812">Transmembrane</keyword>
<dbReference type="KEGG" id="haxz:M0R88_15360"/>
<dbReference type="AlphaFoldDB" id="A0A8U0IGN0"/>